<feature type="compositionally biased region" description="Basic and acidic residues" evidence="1">
    <location>
        <begin position="57"/>
        <end position="85"/>
    </location>
</feature>
<accession>A0AAN9E750</accession>
<dbReference type="Proteomes" id="UP001372338">
    <property type="component" value="Unassembled WGS sequence"/>
</dbReference>
<sequence length="216" mass="23623">MDPKEHASVVAVAVVRGGELEVRVAIKAVVVVRSSGVDGVVVVLLCERLRERSEVGGEEACDSRVNQERRGKDSQVREGGEDQMKERKKTAPGANERATMSGGDVTAEGRIWREPQLWNSSRVVVKMRLERLRVWLLCLPCSPTPFLQGAAPSSHVAVKCLPLAQPLIPIAGTHSKPFPLILIASPTMEPKPESVVKDDTIAKKKVENEDLVNRKP</sequence>
<evidence type="ECO:0000313" key="3">
    <source>
        <dbReference type="Proteomes" id="UP001372338"/>
    </source>
</evidence>
<gene>
    <name evidence="2" type="ORF">RIF29_32889</name>
</gene>
<organism evidence="2 3">
    <name type="scientific">Crotalaria pallida</name>
    <name type="common">Smooth rattlebox</name>
    <name type="synonym">Crotalaria striata</name>
    <dbReference type="NCBI Taxonomy" id="3830"/>
    <lineage>
        <taxon>Eukaryota</taxon>
        <taxon>Viridiplantae</taxon>
        <taxon>Streptophyta</taxon>
        <taxon>Embryophyta</taxon>
        <taxon>Tracheophyta</taxon>
        <taxon>Spermatophyta</taxon>
        <taxon>Magnoliopsida</taxon>
        <taxon>eudicotyledons</taxon>
        <taxon>Gunneridae</taxon>
        <taxon>Pentapetalae</taxon>
        <taxon>rosids</taxon>
        <taxon>fabids</taxon>
        <taxon>Fabales</taxon>
        <taxon>Fabaceae</taxon>
        <taxon>Papilionoideae</taxon>
        <taxon>50 kb inversion clade</taxon>
        <taxon>genistoids sensu lato</taxon>
        <taxon>core genistoids</taxon>
        <taxon>Crotalarieae</taxon>
        <taxon>Crotalaria</taxon>
    </lineage>
</organism>
<dbReference type="EMBL" id="JAYWIO010000007">
    <property type="protein sequence ID" value="KAK7250444.1"/>
    <property type="molecule type" value="Genomic_DNA"/>
</dbReference>
<name>A0AAN9E750_CROPI</name>
<feature type="region of interest" description="Disordered" evidence="1">
    <location>
        <begin position="57"/>
        <end position="102"/>
    </location>
</feature>
<evidence type="ECO:0000313" key="2">
    <source>
        <dbReference type="EMBL" id="KAK7250444.1"/>
    </source>
</evidence>
<dbReference type="AlphaFoldDB" id="A0AAN9E750"/>
<keyword evidence="3" id="KW-1185">Reference proteome</keyword>
<evidence type="ECO:0000256" key="1">
    <source>
        <dbReference type="SAM" id="MobiDB-lite"/>
    </source>
</evidence>
<protein>
    <submittedName>
        <fullName evidence="2">Uncharacterized protein</fullName>
    </submittedName>
</protein>
<proteinExistence type="predicted"/>
<comment type="caution">
    <text evidence="2">The sequence shown here is derived from an EMBL/GenBank/DDBJ whole genome shotgun (WGS) entry which is preliminary data.</text>
</comment>
<reference evidence="2 3" key="1">
    <citation type="submission" date="2024-01" db="EMBL/GenBank/DDBJ databases">
        <title>The genomes of 5 underutilized Papilionoideae crops provide insights into root nodulation and disease resistanc.</title>
        <authorList>
            <person name="Yuan L."/>
        </authorList>
    </citation>
    <scope>NUCLEOTIDE SEQUENCE [LARGE SCALE GENOMIC DNA]</scope>
    <source>
        <strain evidence="2">ZHUSHIDOU_FW_LH</strain>
        <tissue evidence="2">Leaf</tissue>
    </source>
</reference>